<dbReference type="RefSeq" id="WP_148457670.1">
    <property type="nucleotide sequence ID" value="NZ_VSDO01000006.1"/>
</dbReference>
<evidence type="ECO:0000313" key="2">
    <source>
        <dbReference type="Proteomes" id="UP000325218"/>
    </source>
</evidence>
<dbReference type="Proteomes" id="UP000325218">
    <property type="component" value="Unassembled WGS sequence"/>
</dbReference>
<organism evidence="1 2">
    <name type="scientific">Paenibacillus faecis</name>
    <dbReference type="NCBI Taxonomy" id="862114"/>
    <lineage>
        <taxon>Bacteria</taxon>
        <taxon>Bacillati</taxon>
        <taxon>Bacillota</taxon>
        <taxon>Bacilli</taxon>
        <taxon>Bacillales</taxon>
        <taxon>Paenibacillaceae</taxon>
        <taxon>Paenibacillus</taxon>
    </lineage>
</organism>
<sequence length="125" mass="14381">MKNLTAEEKQQSIEAFHSIIRKSEKALAHLKADAPQTKLLEKRLNAARIGLNMLLAQWEGQKFDVGRTDLIEAKKVLEDLLSTLPSYFEKAKEGSGQRTYISRRIEAFHVAIFYMNDRIENFEQA</sequence>
<accession>A0A5D0CJH7</accession>
<gene>
    <name evidence="1" type="ORF">FRY98_26250</name>
</gene>
<name>A0A5D0CJH7_9BACL</name>
<evidence type="ECO:0000313" key="1">
    <source>
        <dbReference type="EMBL" id="TYA10099.1"/>
    </source>
</evidence>
<protein>
    <submittedName>
        <fullName evidence="1">Uncharacterized protein</fullName>
    </submittedName>
</protein>
<proteinExistence type="predicted"/>
<dbReference type="AlphaFoldDB" id="A0A5D0CJH7"/>
<reference evidence="1 2" key="1">
    <citation type="submission" date="2019-08" db="EMBL/GenBank/DDBJ databases">
        <title>Genome sequencing of Paenibacillus faecis DSM 23593(T).</title>
        <authorList>
            <person name="Kook J.-K."/>
            <person name="Park S.-N."/>
            <person name="Lim Y.K."/>
        </authorList>
    </citation>
    <scope>NUCLEOTIDE SEQUENCE [LARGE SCALE GENOMIC DNA]</scope>
    <source>
        <strain evidence="1 2">DSM 23593</strain>
    </source>
</reference>
<keyword evidence="2" id="KW-1185">Reference proteome</keyword>
<comment type="caution">
    <text evidence="1">The sequence shown here is derived from an EMBL/GenBank/DDBJ whole genome shotgun (WGS) entry which is preliminary data.</text>
</comment>
<dbReference type="EMBL" id="VSDO01000006">
    <property type="protein sequence ID" value="TYA10099.1"/>
    <property type="molecule type" value="Genomic_DNA"/>
</dbReference>
<dbReference type="OrthoDB" id="2313808at2"/>